<sequence>MNDTARGPGAGAGPAWRAERGFAVLAAFALAAIVAGLVLHAGDHRHAAQLVWGATVVAVGLPLVVSVAATLAHGRMGVDVIALVAMAGALALGETLAGAVVGLMLAGGNALEAVAGRRARRELSALLARAPAVAHRRTGDRLEEVPVDALQIGDVVVVRTGEIVAVDGILVSHAAVLDESALTGESLPATIAQGGMVRSGTANAGSPFDLRASRPAAASAYAAIVRLVRDAQADRAPFVRLADRYAALLLPVTLLAAGGAWALSGDAHRALAVIVVATPCPLILAAPIALVCGVSRAARGGIIVKGAGVIERLGRIRSVLLDKTGTLTLGTPQIERIEVLDGLPEAEVLRAAASLDQLSTHVLAEALVREAHGRALELAFPEDVHEEPGEGIEGVVGGRRVCVGSPDWVRRRGDGALLAPSAGPDRAGELGLAKIAVGVDGRAAGVIVMADRLRPDAAGLITELRHGGVAHVAMVSGDRAAVAESVGESLGLDRVWSERSPQDKLEVVRAVRAQPGLSPVLMVGDGVNDAPALAIADVGIAMGTLGATASSDAADAVITVPSIAAVAEALRIGRRSLGIATQSVLAGMALSFVAMGCAAAGLIPPVAGALLQEGIDVAVILNALRALRA</sequence>
<keyword evidence="8" id="KW-0067">ATP-binding</keyword>
<dbReference type="InterPro" id="IPR027256">
    <property type="entry name" value="P-typ_ATPase_IB"/>
</dbReference>
<keyword evidence="4 8" id="KW-0479">Metal-binding</keyword>
<evidence type="ECO:0000256" key="2">
    <source>
        <dbReference type="ARBA" id="ARBA00006024"/>
    </source>
</evidence>
<evidence type="ECO:0000256" key="1">
    <source>
        <dbReference type="ARBA" id="ARBA00004651"/>
    </source>
</evidence>
<evidence type="ECO:0000256" key="7">
    <source>
        <dbReference type="ARBA" id="ARBA00023136"/>
    </source>
</evidence>
<feature type="transmembrane region" description="Helical" evidence="8">
    <location>
        <begin position="20"/>
        <end position="39"/>
    </location>
</feature>
<dbReference type="GO" id="GO:0015086">
    <property type="term" value="F:cadmium ion transmembrane transporter activity"/>
    <property type="evidence" value="ECO:0007669"/>
    <property type="project" value="TreeGrafter"/>
</dbReference>
<comment type="similarity">
    <text evidence="2 8">Belongs to the cation transport ATPase (P-type) (TC 3.A.3) family. Type IB subfamily.</text>
</comment>
<dbReference type="GO" id="GO:0016887">
    <property type="term" value="F:ATP hydrolysis activity"/>
    <property type="evidence" value="ECO:0007669"/>
    <property type="project" value="InterPro"/>
</dbReference>
<dbReference type="RefSeq" id="WP_146922192.1">
    <property type="nucleotide sequence ID" value="NZ_CP042430.1"/>
</dbReference>
<evidence type="ECO:0000256" key="3">
    <source>
        <dbReference type="ARBA" id="ARBA00022692"/>
    </source>
</evidence>
<dbReference type="OrthoDB" id="7059309at2"/>
<keyword evidence="5" id="KW-1278">Translocase</keyword>
<dbReference type="GO" id="GO:0019829">
    <property type="term" value="F:ATPase-coupled monoatomic cation transmembrane transporter activity"/>
    <property type="evidence" value="ECO:0007669"/>
    <property type="project" value="InterPro"/>
</dbReference>
<dbReference type="Pfam" id="PF00702">
    <property type="entry name" value="Hydrolase"/>
    <property type="match status" value="1"/>
</dbReference>
<dbReference type="InterPro" id="IPR051014">
    <property type="entry name" value="Cation_Transport_ATPase_IB"/>
</dbReference>
<feature type="transmembrane region" description="Helical" evidence="8">
    <location>
        <begin position="80"/>
        <end position="111"/>
    </location>
</feature>
<dbReference type="InterPro" id="IPR044492">
    <property type="entry name" value="P_typ_ATPase_HD_dom"/>
</dbReference>
<keyword evidence="8" id="KW-1003">Cell membrane</keyword>
<reference evidence="10 11" key="1">
    <citation type="journal article" date="2018" name="J. Microbiol.">
        <title>Baekduia soli gen. nov., sp. nov., a novel bacterium isolated from the soil of Baekdu Mountain and proposal of a novel family name, Baekduiaceae fam. nov.</title>
        <authorList>
            <person name="An D.S."/>
            <person name="Siddiqi M.Z."/>
            <person name="Kim K.H."/>
            <person name="Yu H.S."/>
            <person name="Im W.T."/>
        </authorList>
    </citation>
    <scope>NUCLEOTIDE SEQUENCE [LARGE SCALE GENOMIC DNA]</scope>
    <source>
        <strain evidence="10 11">BR7-21</strain>
    </source>
</reference>
<evidence type="ECO:0000259" key="9">
    <source>
        <dbReference type="Pfam" id="PF00122"/>
    </source>
</evidence>
<dbReference type="GO" id="GO:0005886">
    <property type="term" value="C:plasma membrane"/>
    <property type="evidence" value="ECO:0007669"/>
    <property type="project" value="UniProtKB-SubCell"/>
</dbReference>
<feature type="transmembrane region" description="Helical" evidence="8">
    <location>
        <begin position="270"/>
        <end position="292"/>
    </location>
</feature>
<comment type="subcellular location">
    <subcellularLocation>
        <location evidence="1">Cell membrane</location>
        <topology evidence="1">Multi-pass membrane protein</topology>
    </subcellularLocation>
</comment>
<dbReference type="Gene3D" id="2.70.150.10">
    <property type="entry name" value="Calcium-transporting ATPase, cytoplasmic transduction domain A"/>
    <property type="match status" value="1"/>
</dbReference>
<feature type="transmembrane region" description="Helical" evidence="8">
    <location>
        <begin position="584"/>
        <end position="603"/>
    </location>
</feature>
<dbReference type="Pfam" id="PF00122">
    <property type="entry name" value="E1-E2_ATPase"/>
    <property type="match status" value="1"/>
</dbReference>
<keyword evidence="3 8" id="KW-0812">Transmembrane</keyword>
<dbReference type="SFLD" id="SFLDG00002">
    <property type="entry name" value="C1.7:_P-type_atpase_like"/>
    <property type="match status" value="1"/>
</dbReference>
<keyword evidence="8" id="KW-0547">Nucleotide-binding</keyword>
<name>A0A5B8U9Y2_9ACTN</name>
<dbReference type="PANTHER" id="PTHR48085">
    <property type="entry name" value="CADMIUM/ZINC-TRANSPORTING ATPASE HMA2-RELATED"/>
    <property type="match status" value="1"/>
</dbReference>
<evidence type="ECO:0000256" key="4">
    <source>
        <dbReference type="ARBA" id="ARBA00022723"/>
    </source>
</evidence>
<dbReference type="Gene3D" id="3.40.50.1000">
    <property type="entry name" value="HAD superfamily/HAD-like"/>
    <property type="match status" value="1"/>
</dbReference>
<dbReference type="EMBL" id="CP042430">
    <property type="protein sequence ID" value="QEC49827.1"/>
    <property type="molecule type" value="Genomic_DNA"/>
</dbReference>
<evidence type="ECO:0000256" key="5">
    <source>
        <dbReference type="ARBA" id="ARBA00022967"/>
    </source>
</evidence>
<keyword evidence="7 8" id="KW-0472">Membrane</keyword>
<protein>
    <submittedName>
        <fullName evidence="10">Heavy metal translocating P-type ATPase</fullName>
    </submittedName>
</protein>
<dbReference type="Gene3D" id="3.40.1110.10">
    <property type="entry name" value="Calcium-transporting ATPase, cytoplasmic domain N"/>
    <property type="match status" value="1"/>
</dbReference>
<accession>A0A5B8U9Y2</accession>
<feature type="transmembrane region" description="Helical" evidence="8">
    <location>
        <begin position="245"/>
        <end position="264"/>
    </location>
</feature>
<evidence type="ECO:0000256" key="6">
    <source>
        <dbReference type="ARBA" id="ARBA00022989"/>
    </source>
</evidence>
<dbReference type="GO" id="GO:0005524">
    <property type="term" value="F:ATP binding"/>
    <property type="evidence" value="ECO:0007669"/>
    <property type="project" value="UniProtKB-UniRule"/>
</dbReference>
<dbReference type="SUPFAM" id="SSF81653">
    <property type="entry name" value="Calcium ATPase, transduction domain A"/>
    <property type="match status" value="1"/>
</dbReference>
<dbReference type="Proteomes" id="UP000321805">
    <property type="component" value="Chromosome"/>
</dbReference>
<dbReference type="SUPFAM" id="SSF56784">
    <property type="entry name" value="HAD-like"/>
    <property type="match status" value="1"/>
</dbReference>
<dbReference type="InterPro" id="IPR023299">
    <property type="entry name" value="ATPase_P-typ_cyto_dom_N"/>
</dbReference>
<dbReference type="InterPro" id="IPR059000">
    <property type="entry name" value="ATPase_P-type_domA"/>
</dbReference>
<dbReference type="SUPFAM" id="SSF81665">
    <property type="entry name" value="Calcium ATPase, transmembrane domain M"/>
    <property type="match status" value="1"/>
</dbReference>
<dbReference type="InterPro" id="IPR001757">
    <property type="entry name" value="P_typ_ATPase"/>
</dbReference>
<dbReference type="SFLD" id="SFLDF00027">
    <property type="entry name" value="p-type_atpase"/>
    <property type="match status" value="1"/>
</dbReference>
<dbReference type="NCBIfam" id="TIGR01494">
    <property type="entry name" value="ATPase_P-type"/>
    <property type="match status" value="1"/>
</dbReference>
<dbReference type="GO" id="GO:0046872">
    <property type="term" value="F:metal ion binding"/>
    <property type="evidence" value="ECO:0007669"/>
    <property type="project" value="UniProtKB-KW"/>
</dbReference>
<evidence type="ECO:0000313" key="10">
    <source>
        <dbReference type="EMBL" id="QEC49827.1"/>
    </source>
</evidence>
<dbReference type="InterPro" id="IPR023298">
    <property type="entry name" value="ATPase_P-typ_TM_dom_sf"/>
</dbReference>
<organism evidence="10 11">
    <name type="scientific">Baekduia soli</name>
    <dbReference type="NCBI Taxonomy" id="496014"/>
    <lineage>
        <taxon>Bacteria</taxon>
        <taxon>Bacillati</taxon>
        <taxon>Actinomycetota</taxon>
        <taxon>Thermoleophilia</taxon>
        <taxon>Solirubrobacterales</taxon>
        <taxon>Baekduiaceae</taxon>
        <taxon>Baekduia</taxon>
    </lineage>
</organism>
<dbReference type="InterPro" id="IPR018303">
    <property type="entry name" value="ATPase_P-typ_P_site"/>
</dbReference>
<feature type="transmembrane region" description="Helical" evidence="8">
    <location>
        <begin position="51"/>
        <end position="74"/>
    </location>
</feature>
<dbReference type="KEGG" id="bsol:FSW04_21165"/>
<dbReference type="InterPro" id="IPR036412">
    <property type="entry name" value="HAD-like_sf"/>
</dbReference>
<proteinExistence type="inferred from homology"/>
<gene>
    <name evidence="10" type="ORF">FSW04_21165</name>
</gene>
<feature type="domain" description="P-type ATPase A" evidence="9">
    <location>
        <begin position="130"/>
        <end position="228"/>
    </location>
</feature>
<dbReference type="PRINTS" id="PR00119">
    <property type="entry name" value="CATATPASE"/>
</dbReference>
<dbReference type="PRINTS" id="PR00120">
    <property type="entry name" value="HATPASE"/>
</dbReference>
<dbReference type="AlphaFoldDB" id="A0A5B8U9Y2"/>
<dbReference type="PANTHER" id="PTHR48085:SF5">
    <property type="entry name" value="CADMIUM_ZINC-TRANSPORTING ATPASE HMA4-RELATED"/>
    <property type="match status" value="1"/>
</dbReference>
<dbReference type="InterPro" id="IPR008250">
    <property type="entry name" value="ATPase_P-typ_transduc_dom_A_sf"/>
</dbReference>
<keyword evidence="11" id="KW-1185">Reference proteome</keyword>
<evidence type="ECO:0000256" key="8">
    <source>
        <dbReference type="RuleBase" id="RU362081"/>
    </source>
</evidence>
<dbReference type="SFLD" id="SFLDS00003">
    <property type="entry name" value="Haloacid_Dehalogenase"/>
    <property type="match status" value="1"/>
</dbReference>
<keyword evidence="6 8" id="KW-1133">Transmembrane helix</keyword>
<evidence type="ECO:0000313" key="11">
    <source>
        <dbReference type="Proteomes" id="UP000321805"/>
    </source>
</evidence>
<dbReference type="InterPro" id="IPR023214">
    <property type="entry name" value="HAD_sf"/>
</dbReference>
<dbReference type="PROSITE" id="PS00154">
    <property type="entry name" value="ATPASE_E1_E2"/>
    <property type="match status" value="1"/>
</dbReference>
<dbReference type="NCBIfam" id="TIGR01525">
    <property type="entry name" value="ATPase-IB_hvy"/>
    <property type="match status" value="1"/>
</dbReference>